<feature type="region of interest" description="Disordered" evidence="1">
    <location>
        <begin position="213"/>
        <end position="234"/>
    </location>
</feature>
<dbReference type="RefSeq" id="WP_089826004.1">
    <property type="nucleotide sequence ID" value="NZ_FODV01000010.1"/>
</dbReference>
<evidence type="ECO:0000313" key="2">
    <source>
        <dbReference type="EMBL" id="SEP00288.1"/>
    </source>
</evidence>
<accession>A0A1H8UCC6</accession>
<protein>
    <submittedName>
        <fullName evidence="2">Ring-1,2-phenylacetyl-CoA epoxidase subunit PaaC</fullName>
    </submittedName>
</protein>
<organism evidence="2 3">
    <name type="scientific">Halogranum amylolyticum</name>
    <dbReference type="NCBI Taxonomy" id="660520"/>
    <lineage>
        <taxon>Archaea</taxon>
        <taxon>Methanobacteriati</taxon>
        <taxon>Methanobacteriota</taxon>
        <taxon>Stenosarchaea group</taxon>
        <taxon>Halobacteria</taxon>
        <taxon>Halobacteriales</taxon>
        <taxon>Haloferacaceae</taxon>
    </lineage>
</organism>
<dbReference type="Pfam" id="PF05138">
    <property type="entry name" value="PaaA_PaaC"/>
    <property type="match status" value="1"/>
</dbReference>
<gene>
    <name evidence="2" type="ORF">SAMN04487948_11066</name>
</gene>
<dbReference type="InterPro" id="IPR007814">
    <property type="entry name" value="PaaA_PaaC"/>
</dbReference>
<dbReference type="PANTHER" id="PTHR30458:SF0">
    <property type="entry name" value="1,2-PHENYLACETYL-COA EPOXIDASE, SUBUNIT C"/>
    <property type="match status" value="1"/>
</dbReference>
<sequence>MSEWPTEAVNYVQAIADTKLVLSHRYAEWMLGGPTLEDDIGGASAAQDEVGHVRQLFRLLEQQGRDSEWLAGNRSPDEFCNAEPLDDAPDTWVEYVATISAVDRATWYMLDSITSEDFRGLTEKIGEDEFFHLEYQDARLETLADESPEELQAALEAVLPQTLAFIGPAEYDADSDPVVQDGFTDRSAVELRSALIAHYETLLDGTDVSLDGVDTEGPTADKWDSRRRRVSTDTISQSVVDSLVGVKNKQFAAE</sequence>
<dbReference type="GO" id="GO:0005829">
    <property type="term" value="C:cytosol"/>
    <property type="evidence" value="ECO:0007669"/>
    <property type="project" value="TreeGrafter"/>
</dbReference>
<dbReference type="InterPro" id="IPR052703">
    <property type="entry name" value="Aromatic_CoA_ox/epox"/>
</dbReference>
<proteinExistence type="predicted"/>
<dbReference type="OrthoDB" id="304275at2157"/>
<reference evidence="3" key="1">
    <citation type="submission" date="2016-10" db="EMBL/GenBank/DDBJ databases">
        <authorList>
            <person name="Varghese N."/>
            <person name="Submissions S."/>
        </authorList>
    </citation>
    <scope>NUCLEOTIDE SEQUENCE [LARGE SCALE GENOMIC DNA]</scope>
    <source>
        <strain evidence="3">CGMCC 1.10121</strain>
    </source>
</reference>
<keyword evidence="3" id="KW-1185">Reference proteome</keyword>
<dbReference type="Gene3D" id="1.20.1260.10">
    <property type="match status" value="1"/>
</dbReference>
<dbReference type="GO" id="GO:0010124">
    <property type="term" value="P:phenylacetate catabolic process"/>
    <property type="evidence" value="ECO:0007669"/>
    <property type="project" value="InterPro"/>
</dbReference>
<name>A0A1H8UCC6_9EURY</name>
<dbReference type="Proteomes" id="UP000199126">
    <property type="component" value="Unassembled WGS sequence"/>
</dbReference>
<dbReference type="InterPro" id="IPR012347">
    <property type="entry name" value="Ferritin-like"/>
</dbReference>
<dbReference type="EMBL" id="FODV01000010">
    <property type="protein sequence ID" value="SEP00288.1"/>
    <property type="molecule type" value="Genomic_DNA"/>
</dbReference>
<evidence type="ECO:0000313" key="3">
    <source>
        <dbReference type="Proteomes" id="UP000199126"/>
    </source>
</evidence>
<evidence type="ECO:0000256" key="1">
    <source>
        <dbReference type="SAM" id="MobiDB-lite"/>
    </source>
</evidence>
<dbReference type="InterPro" id="IPR009078">
    <property type="entry name" value="Ferritin-like_SF"/>
</dbReference>
<dbReference type="PANTHER" id="PTHR30458">
    <property type="entry name" value="PHENYLACETIC ACID DEGRADATION PROTEIN PAA"/>
    <property type="match status" value="1"/>
</dbReference>
<dbReference type="SUPFAM" id="SSF47240">
    <property type="entry name" value="Ferritin-like"/>
    <property type="match status" value="1"/>
</dbReference>
<dbReference type="AlphaFoldDB" id="A0A1H8UCC6"/>